<dbReference type="InterPro" id="IPR029471">
    <property type="entry name" value="HNH_5"/>
</dbReference>
<feature type="domain" description="HNH nuclease" evidence="1">
    <location>
        <begin position="65"/>
        <end position="118"/>
    </location>
</feature>
<evidence type="ECO:0000259" key="1">
    <source>
        <dbReference type="SMART" id="SM00507"/>
    </source>
</evidence>
<dbReference type="Gene3D" id="1.10.30.50">
    <property type="match status" value="1"/>
</dbReference>
<gene>
    <name evidence="2" type="ORF">ETSY1_04060</name>
</gene>
<dbReference type="HOGENOM" id="CLU_099824_3_0_7"/>
<dbReference type="GO" id="GO:0004519">
    <property type="term" value="F:endonuclease activity"/>
    <property type="evidence" value="ECO:0007669"/>
    <property type="project" value="UniProtKB-KW"/>
</dbReference>
<dbReference type="PANTHER" id="PTHR33877:SF2">
    <property type="entry name" value="OS07G0170200 PROTEIN"/>
    <property type="match status" value="1"/>
</dbReference>
<dbReference type="Proteomes" id="UP000019141">
    <property type="component" value="Unassembled WGS sequence"/>
</dbReference>
<dbReference type="Pfam" id="PF14279">
    <property type="entry name" value="HNH_5"/>
    <property type="match status" value="1"/>
</dbReference>
<keyword evidence="2" id="KW-0255">Endonuclease</keyword>
<dbReference type="EMBL" id="AZHW01000155">
    <property type="protein sequence ID" value="ETX02320.1"/>
    <property type="molecule type" value="Genomic_DNA"/>
</dbReference>
<keyword evidence="2" id="KW-0378">Hydrolase</keyword>
<keyword evidence="3" id="KW-1185">Reference proteome</keyword>
<proteinExistence type="predicted"/>
<dbReference type="AlphaFoldDB" id="W4LWN3"/>
<dbReference type="CDD" id="cd00085">
    <property type="entry name" value="HNHc"/>
    <property type="match status" value="1"/>
</dbReference>
<accession>W4LWN3</accession>
<protein>
    <submittedName>
        <fullName evidence="2">HNH endonuclease</fullName>
    </submittedName>
</protein>
<comment type="caution">
    <text evidence="2">The sequence shown here is derived from an EMBL/GenBank/DDBJ whole genome shotgun (WGS) entry which is preliminary data.</text>
</comment>
<organism evidence="2 3">
    <name type="scientific">Entotheonella factor</name>
    <dbReference type="NCBI Taxonomy" id="1429438"/>
    <lineage>
        <taxon>Bacteria</taxon>
        <taxon>Pseudomonadati</taxon>
        <taxon>Nitrospinota/Tectimicrobiota group</taxon>
        <taxon>Candidatus Tectimicrobiota</taxon>
        <taxon>Candidatus Entotheonellia</taxon>
        <taxon>Candidatus Entotheonellales</taxon>
        <taxon>Candidatus Entotheonellaceae</taxon>
        <taxon>Candidatus Entotheonella</taxon>
    </lineage>
</organism>
<evidence type="ECO:0000313" key="2">
    <source>
        <dbReference type="EMBL" id="ETX02320.1"/>
    </source>
</evidence>
<name>W4LWN3_ENTF1</name>
<evidence type="ECO:0000313" key="3">
    <source>
        <dbReference type="Proteomes" id="UP000019141"/>
    </source>
</evidence>
<keyword evidence="2" id="KW-0540">Nuclease</keyword>
<dbReference type="InterPro" id="IPR052892">
    <property type="entry name" value="NA-targeting_endonuclease"/>
</dbReference>
<sequence length="164" mass="19111">MLLNASYEPLRVINWKRALTLLFSGKVEVLEEYDREIHSVSLSIRMPSVIRLHALIRVKTRGVKFSRQNIYARDKYECQYCRRRLPPGELTYDHVVPRSLGGPTDWENIVTCCIPCNRRKGGKLLEHSGLHLRIPPKKPTWSPYVSLTVGLHNPPETWRNYLAY</sequence>
<dbReference type="PANTHER" id="PTHR33877">
    <property type="entry name" value="SLL1193 PROTEIN"/>
    <property type="match status" value="1"/>
</dbReference>
<dbReference type="SMART" id="SM00507">
    <property type="entry name" value="HNHc"/>
    <property type="match status" value="1"/>
</dbReference>
<reference evidence="2 3" key="1">
    <citation type="journal article" date="2014" name="Nature">
        <title>An environmental bacterial taxon with a large and distinct metabolic repertoire.</title>
        <authorList>
            <person name="Wilson M.C."/>
            <person name="Mori T."/>
            <person name="Ruckert C."/>
            <person name="Uria A.R."/>
            <person name="Helf M.J."/>
            <person name="Takada K."/>
            <person name="Gernert C."/>
            <person name="Steffens U.A."/>
            <person name="Heycke N."/>
            <person name="Schmitt S."/>
            <person name="Rinke C."/>
            <person name="Helfrich E.J."/>
            <person name="Brachmann A.O."/>
            <person name="Gurgui C."/>
            <person name="Wakimoto T."/>
            <person name="Kracht M."/>
            <person name="Crusemann M."/>
            <person name="Hentschel U."/>
            <person name="Abe I."/>
            <person name="Matsunaga S."/>
            <person name="Kalinowski J."/>
            <person name="Takeyama H."/>
            <person name="Piel J."/>
        </authorList>
    </citation>
    <scope>NUCLEOTIDE SEQUENCE [LARGE SCALE GENOMIC DNA]</scope>
    <source>
        <strain evidence="3">TSY1</strain>
    </source>
</reference>
<dbReference type="InterPro" id="IPR003615">
    <property type="entry name" value="HNH_nuc"/>
</dbReference>